<dbReference type="EMBL" id="CP050899">
    <property type="protein sequence ID" value="QIX23969.1"/>
    <property type="molecule type" value="Genomic_DNA"/>
</dbReference>
<evidence type="ECO:0000256" key="8">
    <source>
        <dbReference type="ARBA" id="ARBA00023136"/>
    </source>
</evidence>
<keyword evidence="5" id="KW-0997">Cell inner membrane</keyword>
<dbReference type="GO" id="GO:0043190">
    <property type="term" value="C:ATP-binding cassette (ABC) transporter complex"/>
    <property type="evidence" value="ECO:0007669"/>
    <property type="project" value="InterPro"/>
</dbReference>
<dbReference type="InterPro" id="IPR010065">
    <property type="entry name" value="AA_ABC_transptr_permease_3TM"/>
</dbReference>
<dbReference type="Pfam" id="PF00528">
    <property type="entry name" value="BPD_transp_1"/>
    <property type="match status" value="1"/>
</dbReference>
<name>A0A6H0ZTL1_9HYPH</name>
<evidence type="ECO:0000313" key="12">
    <source>
        <dbReference type="Proteomes" id="UP000500870"/>
    </source>
</evidence>
<keyword evidence="4" id="KW-1003">Cell membrane</keyword>
<feature type="domain" description="ABC transmembrane type-1" evidence="10">
    <location>
        <begin position="17"/>
        <end position="215"/>
    </location>
</feature>
<evidence type="ECO:0000256" key="2">
    <source>
        <dbReference type="ARBA" id="ARBA00010072"/>
    </source>
</evidence>
<evidence type="ECO:0000256" key="7">
    <source>
        <dbReference type="ARBA" id="ARBA00022989"/>
    </source>
</evidence>
<dbReference type="InterPro" id="IPR035906">
    <property type="entry name" value="MetI-like_sf"/>
</dbReference>
<dbReference type="AlphaFoldDB" id="A0A6H0ZTL1"/>
<dbReference type="NCBIfam" id="TIGR01726">
    <property type="entry name" value="HEQRo_perm_3TM"/>
    <property type="match status" value="1"/>
</dbReference>
<dbReference type="CDD" id="cd06261">
    <property type="entry name" value="TM_PBP2"/>
    <property type="match status" value="1"/>
</dbReference>
<dbReference type="RefSeq" id="WP_037094372.1">
    <property type="nucleotide sequence ID" value="NZ_CP050899.1"/>
</dbReference>
<evidence type="ECO:0000259" key="10">
    <source>
        <dbReference type="PROSITE" id="PS50928"/>
    </source>
</evidence>
<protein>
    <submittedName>
        <fullName evidence="11">ABC transporter permease</fullName>
    </submittedName>
</protein>
<reference evidence="11 12" key="1">
    <citation type="submission" date="2020-04" db="EMBL/GenBank/DDBJ databases">
        <title>FDA dAtabase for Regulatory Grade micrObial Sequences (FDA-ARGOS): Supporting development and validation of Infectious Disease Dx tests.</title>
        <authorList>
            <person name="Sciortino C."/>
            <person name="Tallon L."/>
            <person name="Sadzewicz L."/>
            <person name="Vavikolanu K."/>
            <person name="Mehta A."/>
            <person name="Aluvathingal J."/>
            <person name="Nadendla S."/>
            <person name="Nandy P."/>
            <person name="Geyer C."/>
            <person name="Yan Y."/>
            <person name="Sichtig H."/>
        </authorList>
    </citation>
    <scope>NUCLEOTIDE SEQUENCE [LARGE SCALE GENOMIC DNA]</scope>
    <source>
        <strain evidence="11 12">FDAARGOS_633</strain>
    </source>
</reference>
<organism evidence="11 12">
    <name type="scientific">Agrobacterium pusense</name>
    <dbReference type="NCBI Taxonomy" id="648995"/>
    <lineage>
        <taxon>Bacteria</taxon>
        <taxon>Pseudomonadati</taxon>
        <taxon>Pseudomonadota</taxon>
        <taxon>Alphaproteobacteria</taxon>
        <taxon>Hyphomicrobiales</taxon>
        <taxon>Rhizobiaceae</taxon>
        <taxon>Rhizobium/Agrobacterium group</taxon>
        <taxon>Agrobacterium</taxon>
    </lineage>
</organism>
<dbReference type="InterPro" id="IPR043429">
    <property type="entry name" value="ArtM/GltK/GlnP/TcyL/YhdX-like"/>
</dbReference>
<feature type="transmembrane region" description="Helical" evidence="9">
    <location>
        <begin position="62"/>
        <end position="81"/>
    </location>
</feature>
<keyword evidence="3 9" id="KW-0813">Transport</keyword>
<dbReference type="PANTHER" id="PTHR30614">
    <property type="entry name" value="MEMBRANE COMPONENT OF AMINO ACID ABC TRANSPORTER"/>
    <property type="match status" value="1"/>
</dbReference>
<dbReference type="GO" id="GO:0006865">
    <property type="term" value="P:amino acid transport"/>
    <property type="evidence" value="ECO:0007669"/>
    <property type="project" value="TreeGrafter"/>
</dbReference>
<feature type="transmembrane region" description="Helical" evidence="9">
    <location>
        <begin position="20"/>
        <end position="41"/>
    </location>
</feature>
<dbReference type="GO" id="GO:0022857">
    <property type="term" value="F:transmembrane transporter activity"/>
    <property type="evidence" value="ECO:0007669"/>
    <property type="project" value="InterPro"/>
</dbReference>
<dbReference type="Gene3D" id="1.10.3720.10">
    <property type="entry name" value="MetI-like"/>
    <property type="match status" value="1"/>
</dbReference>
<dbReference type="SUPFAM" id="SSF161098">
    <property type="entry name" value="MetI-like"/>
    <property type="match status" value="1"/>
</dbReference>
<keyword evidence="7 9" id="KW-1133">Transmembrane helix</keyword>
<keyword evidence="6 9" id="KW-0812">Transmembrane</keyword>
<accession>A0A6H0ZTL1</accession>
<evidence type="ECO:0000256" key="5">
    <source>
        <dbReference type="ARBA" id="ARBA00022519"/>
    </source>
</evidence>
<comment type="similarity">
    <text evidence="2">Belongs to the binding-protein-dependent transport system permease family. HisMQ subfamily.</text>
</comment>
<dbReference type="Proteomes" id="UP000500870">
    <property type="component" value="Chromosome 3"/>
</dbReference>
<sequence>MDLELIRLAIPTLAKGLGLTAVLTLAAVAVGFNLGLALAVMRLSKNRLVSGFAKGYSTVFRGTPLLVQLFLFYYGLGQIAVVRDNPVLWWIIGDGVHCAVMALALNTAAYTSEILRGGLLSIPNGLVEAAQACGMSRLLCFRRITFPLAIRQALPAYGNELVLVVKATSLASTITVLEITGHAKRLMSQTYAILEVFAIAGVLYLLINLVLITIIRLLEARLTRYLPR</sequence>
<dbReference type="InterPro" id="IPR000515">
    <property type="entry name" value="MetI-like"/>
</dbReference>
<gene>
    <name evidence="11" type="ORF">FOB41_22815</name>
</gene>
<evidence type="ECO:0000256" key="1">
    <source>
        <dbReference type="ARBA" id="ARBA00004429"/>
    </source>
</evidence>
<feature type="transmembrane region" description="Helical" evidence="9">
    <location>
        <begin position="87"/>
        <end position="106"/>
    </location>
</feature>
<dbReference type="PANTHER" id="PTHR30614:SF10">
    <property type="entry name" value="ARGININE ABC TRANSPORTER PERMEASE PROTEIN ARTM"/>
    <property type="match status" value="1"/>
</dbReference>
<keyword evidence="8 9" id="KW-0472">Membrane</keyword>
<evidence type="ECO:0000256" key="3">
    <source>
        <dbReference type="ARBA" id="ARBA00022448"/>
    </source>
</evidence>
<evidence type="ECO:0000256" key="9">
    <source>
        <dbReference type="RuleBase" id="RU363032"/>
    </source>
</evidence>
<comment type="subcellular location">
    <subcellularLocation>
        <location evidence="1">Cell inner membrane</location>
        <topology evidence="1">Multi-pass membrane protein</topology>
    </subcellularLocation>
    <subcellularLocation>
        <location evidence="9">Cell membrane</location>
        <topology evidence="9">Multi-pass membrane protein</topology>
    </subcellularLocation>
</comment>
<dbReference type="PROSITE" id="PS50928">
    <property type="entry name" value="ABC_TM1"/>
    <property type="match status" value="1"/>
</dbReference>
<evidence type="ECO:0000256" key="6">
    <source>
        <dbReference type="ARBA" id="ARBA00022692"/>
    </source>
</evidence>
<proteinExistence type="inferred from homology"/>
<evidence type="ECO:0000313" key="11">
    <source>
        <dbReference type="EMBL" id="QIX23969.1"/>
    </source>
</evidence>
<feature type="transmembrane region" description="Helical" evidence="9">
    <location>
        <begin position="192"/>
        <end position="218"/>
    </location>
</feature>
<evidence type="ECO:0000256" key="4">
    <source>
        <dbReference type="ARBA" id="ARBA00022475"/>
    </source>
</evidence>